<dbReference type="InterPro" id="IPR006143">
    <property type="entry name" value="RND_pump_MFP"/>
</dbReference>
<dbReference type="Gene3D" id="2.40.50.100">
    <property type="match status" value="1"/>
</dbReference>
<dbReference type="EMBL" id="JAPNOA010000056">
    <property type="protein sequence ID" value="MCY0966483.1"/>
    <property type="molecule type" value="Genomic_DNA"/>
</dbReference>
<keyword evidence="6" id="KW-1185">Reference proteome</keyword>
<sequence length="364" mass="39503">MSKGLPINRGYMAAIILVAATSVWMMSAPEAEPEPVGKGPLPVEDALPSVQTKLITGQPRQTWLTLSGRTEPGRSIQIKAEIKARVISIHKQKGDAVKTGDVIMELDQRDWPARVKQAEANLRQRQIEHKTALKLYDKGLTNDAQLAQVATLLASAEAELTSARRQLDATRIIAPFAGIINDRKVEQGDYLQEGQVLVQLLDFTPWIVSAQVPARDIGRVQLHQKASARLSDGQTVTGKIRFVAAEADAATRSFRVELAVDDNQPRALAGLSADLLLPTGEQQAFHLSPALLLVDDQGRSGVKVVNAEQAVEFAPVNLLEADADGIWVISNNSQLNLITRGAGYVRSGQTVISTSREDQHARAD</sequence>
<dbReference type="InterPro" id="IPR058792">
    <property type="entry name" value="Beta-barrel_RND_2"/>
</dbReference>
<evidence type="ECO:0000313" key="6">
    <source>
        <dbReference type="Proteomes" id="UP001150830"/>
    </source>
</evidence>
<feature type="domain" description="CzcB-like barrel-sandwich hybrid" evidence="4">
    <location>
        <begin position="76"/>
        <end position="200"/>
    </location>
</feature>
<evidence type="ECO:0000259" key="3">
    <source>
        <dbReference type="Pfam" id="PF25954"/>
    </source>
</evidence>
<dbReference type="GO" id="GO:1990281">
    <property type="term" value="C:efflux pump complex"/>
    <property type="evidence" value="ECO:0007669"/>
    <property type="project" value="TreeGrafter"/>
</dbReference>
<organism evidence="5 6">
    <name type="scientific">Parathalassolituus penaei</name>
    <dbReference type="NCBI Taxonomy" id="2997323"/>
    <lineage>
        <taxon>Bacteria</taxon>
        <taxon>Pseudomonadati</taxon>
        <taxon>Pseudomonadota</taxon>
        <taxon>Gammaproteobacteria</taxon>
        <taxon>Oceanospirillales</taxon>
        <taxon>Oceanospirillaceae</taxon>
        <taxon>Parathalassolituus</taxon>
    </lineage>
</organism>
<dbReference type="AlphaFoldDB" id="A0A9X3EF70"/>
<protein>
    <submittedName>
        <fullName evidence="5">Efflux RND transporter periplasmic adaptor subunit</fullName>
    </submittedName>
</protein>
<comment type="caution">
    <text evidence="5">The sequence shown here is derived from an EMBL/GenBank/DDBJ whole genome shotgun (WGS) entry which is preliminary data.</text>
</comment>
<proteinExistence type="inferred from homology"/>
<dbReference type="Gene3D" id="1.10.287.470">
    <property type="entry name" value="Helix hairpin bin"/>
    <property type="match status" value="1"/>
</dbReference>
<dbReference type="GO" id="GO:0015562">
    <property type="term" value="F:efflux transmembrane transporter activity"/>
    <property type="evidence" value="ECO:0007669"/>
    <property type="project" value="TreeGrafter"/>
</dbReference>
<evidence type="ECO:0000256" key="1">
    <source>
        <dbReference type="ARBA" id="ARBA00009477"/>
    </source>
</evidence>
<evidence type="ECO:0000313" key="5">
    <source>
        <dbReference type="EMBL" id="MCY0966483.1"/>
    </source>
</evidence>
<dbReference type="SUPFAM" id="SSF111369">
    <property type="entry name" value="HlyD-like secretion proteins"/>
    <property type="match status" value="1"/>
</dbReference>
<keyword evidence="2" id="KW-0175">Coiled coil</keyword>
<dbReference type="Proteomes" id="UP001150830">
    <property type="component" value="Unassembled WGS sequence"/>
</dbReference>
<feature type="domain" description="CusB-like beta-barrel" evidence="3">
    <location>
        <begin position="208"/>
        <end position="275"/>
    </location>
</feature>
<evidence type="ECO:0000259" key="4">
    <source>
        <dbReference type="Pfam" id="PF25973"/>
    </source>
</evidence>
<dbReference type="PANTHER" id="PTHR30469:SF29">
    <property type="entry name" value="BLR2860 PROTEIN"/>
    <property type="match status" value="1"/>
</dbReference>
<dbReference type="InterPro" id="IPR058647">
    <property type="entry name" value="BSH_CzcB-like"/>
</dbReference>
<dbReference type="Pfam" id="PF25973">
    <property type="entry name" value="BSH_CzcB"/>
    <property type="match status" value="1"/>
</dbReference>
<evidence type="ECO:0000256" key="2">
    <source>
        <dbReference type="SAM" id="Coils"/>
    </source>
</evidence>
<feature type="coiled-coil region" evidence="2">
    <location>
        <begin position="146"/>
        <end position="173"/>
    </location>
</feature>
<dbReference type="Gene3D" id="2.40.30.170">
    <property type="match status" value="1"/>
</dbReference>
<dbReference type="NCBIfam" id="TIGR01730">
    <property type="entry name" value="RND_mfp"/>
    <property type="match status" value="1"/>
</dbReference>
<dbReference type="PANTHER" id="PTHR30469">
    <property type="entry name" value="MULTIDRUG RESISTANCE PROTEIN MDTA"/>
    <property type="match status" value="1"/>
</dbReference>
<comment type="similarity">
    <text evidence="1">Belongs to the membrane fusion protein (MFP) (TC 8.A.1) family.</text>
</comment>
<accession>A0A9X3EF70</accession>
<dbReference type="RefSeq" id="WP_283174693.1">
    <property type="nucleotide sequence ID" value="NZ_JAPNOA010000056.1"/>
</dbReference>
<name>A0A9X3EF70_9GAMM</name>
<dbReference type="Pfam" id="PF25954">
    <property type="entry name" value="Beta-barrel_RND_2"/>
    <property type="match status" value="1"/>
</dbReference>
<reference evidence="5" key="1">
    <citation type="submission" date="2022-11" db="EMBL/GenBank/DDBJ databases">
        <title>Parathalassolutuus dongxingensis gen. nov., sp. nov., a novel member of family Oceanospirillaceae isolated from a coastal shrimp pond in Guangxi, China.</title>
        <authorList>
            <person name="Chen H."/>
        </authorList>
    </citation>
    <scope>NUCLEOTIDE SEQUENCE</scope>
    <source>
        <strain evidence="5">G-43</strain>
    </source>
</reference>
<gene>
    <name evidence="5" type="ORF">OUO13_14950</name>
</gene>